<dbReference type="EMBL" id="JABWDY010005016">
    <property type="protein sequence ID" value="KAF5204749.1"/>
    <property type="molecule type" value="Genomic_DNA"/>
</dbReference>
<gene>
    <name evidence="1" type="ORF">FRX31_005665</name>
</gene>
<proteinExistence type="predicted"/>
<evidence type="ECO:0000313" key="1">
    <source>
        <dbReference type="EMBL" id="KAF5204749.1"/>
    </source>
</evidence>
<evidence type="ECO:0000313" key="2">
    <source>
        <dbReference type="Proteomes" id="UP000554482"/>
    </source>
</evidence>
<name>A0A7J6X4U5_THATH</name>
<accession>A0A7J6X4U5</accession>
<dbReference type="PANTHER" id="PTHR33735">
    <property type="entry name" value="EXPRESSED PROTEIN"/>
    <property type="match status" value="1"/>
</dbReference>
<dbReference type="AlphaFoldDB" id="A0A7J6X4U5"/>
<dbReference type="PANTHER" id="PTHR33735:SF14">
    <property type="entry name" value="PHAGE CAPSID SCAFFOLDING PROTEIN (GPO) SERINE PEPTIDASE"/>
    <property type="match status" value="1"/>
</dbReference>
<organism evidence="1 2">
    <name type="scientific">Thalictrum thalictroides</name>
    <name type="common">Rue-anemone</name>
    <name type="synonym">Anemone thalictroides</name>
    <dbReference type="NCBI Taxonomy" id="46969"/>
    <lineage>
        <taxon>Eukaryota</taxon>
        <taxon>Viridiplantae</taxon>
        <taxon>Streptophyta</taxon>
        <taxon>Embryophyta</taxon>
        <taxon>Tracheophyta</taxon>
        <taxon>Spermatophyta</taxon>
        <taxon>Magnoliopsida</taxon>
        <taxon>Ranunculales</taxon>
        <taxon>Ranunculaceae</taxon>
        <taxon>Thalictroideae</taxon>
        <taxon>Thalictrum</taxon>
    </lineage>
</organism>
<sequence>MSTSIIRLPIASHKKYASATTCQSHSRVHPLQYLPVTPSIRPNNFSLNHFGRTNSVLQSRKKILTEFKALNDDNKQDDSLPEPTFFSWVKQICQTIIPYSQSKLEEFLGLLGQADVVVNAVEIFLKGVDGVLDTISEMLPDGSTLKKIIAKVDDITEKAVDDVELVDEFLDKVDQQLETFIQETDEPLETSEDENST</sequence>
<reference evidence="1 2" key="1">
    <citation type="submission" date="2020-06" db="EMBL/GenBank/DDBJ databases">
        <title>Transcriptomic and genomic resources for Thalictrum thalictroides and T. hernandezii: Facilitating candidate gene discovery in an emerging model plant lineage.</title>
        <authorList>
            <person name="Arias T."/>
            <person name="Riano-Pachon D.M."/>
            <person name="Di Stilio V.S."/>
        </authorList>
    </citation>
    <scope>NUCLEOTIDE SEQUENCE [LARGE SCALE GENOMIC DNA]</scope>
    <source>
        <strain evidence="2">cv. WT478/WT964</strain>
        <tissue evidence="1">Leaves</tissue>
    </source>
</reference>
<dbReference type="Proteomes" id="UP000554482">
    <property type="component" value="Unassembled WGS sequence"/>
</dbReference>
<protein>
    <submittedName>
        <fullName evidence="1">Uncharacterized protein</fullName>
    </submittedName>
</protein>
<keyword evidence="2" id="KW-1185">Reference proteome</keyword>
<comment type="caution">
    <text evidence="1">The sequence shown here is derived from an EMBL/GenBank/DDBJ whole genome shotgun (WGS) entry which is preliminary data.</text>
</comment>